<gene>
    <name evidence="2" type="ORF">PGT21_032074</name>
</gene>
<organism evidence="2 3">
    <name type="scientific">Puccinia graminis f. sp. tritici</name>
    <dbReference type="NCBI Taxonomy" id="56615"/>
    <lineage>
        <taxon>Eukaryota</taxon>
        <taxon>Fungi</taxon>
        <taxon>Dikarya</taxon>
        <taxon>Basidiomycota</taxon>
        <taxon>Pucciniomycotina</taxon>
        <taxon>Pucciniomycetes</taxon>
        <taxon>Pucciniales</taxon>
        <taxon>Pucciniaceae</taxon>
        <taxon>Puccinia</taxon>
    </lineage>
</organism>
<dbReference type="EMBL" id="VSWC01000105">
    <property type="protein sequence ID" value="KAA1087464.1"/>
    <property type="molecule type" value="Genomic_DNA"/>
</dbReference>
<evidence type="ECO:0000256" key="1">
    <source>
        <dbReference type="SAM" id="MobiDB-lite"/>
    </source>
</evidence>
<dbReference type="Proteomes" id="UP000324748">
    <property type="component" value="Unassembled WGS sequence"/>
</dbReference>
<evidence type="ECO:0000313" key="2">
    <source>
        <dbReference type="EMBL" id="KAA1087464.1"/>
    </source>
</evidence>
<feature type="region of interest" description="Disordered" evidence="1">
    <location>
        <begin position="1"/>
        <end position="30"/>
    </location>
</feature>
<feature type="compositionally biased region" description="Basic residues" evidence="1">
    <location>
        <begin position="1"/>
        <end position="13"/>
    </location>
</feature>
<reference evidence="2 3" key="1">
    <citation type="submission" date="2019-05" db="EMBL/GenBank/DDBJ databases">
        <title>Emergence of the Ug99 lineage of the wheat stem rust pathogen through somatic hybridization.</title>
        <authorList>
            <person name="Li F."/>
            <person name="Upadhyaya N.M."/>
            <person name="Sperschneider J."/>
            <person name="Matny O."/>
            <person name="Nguyen-Phuc H."/>
            <person name="Mago R."/>
            <person name="Raley C."/>
            <person name="Miller M.E."/>
            <person name="Silverstein K.A.T."/>
            <person name="Henningsen E."/>
            <person name="Hirsch C.D."/>
            <person name="Visser B."/>
            <person name="Pretorius Z.A."/>
            <person name="Steffenson B.J."/>
            <person name="Schwessinger B."/>
            <person name="Dodds P.N."/>
            <person name="Figueroa M."/>
        </authorList>
    </citation>
    <scope>NUCLEOTIDE SEQUENCE [LARGE SCALE GENOMIC DNA]</scope>
    <source>
        <strain evidence="2">21-0</strain>
    </source>
</reference>
<evidence type="ECO:0000313" key="3">
    <source>
        <dbReference type="Proteomes" id="UP000324748"/>
    </source>
</evidence>
<protein>
    <submittedName>
        <fullName evidence="2">Uncharacterized protein</fullName>
    </submittedName>
</protein>
<dbReference type="AlphaFoldDB" id="A0A5B0NFV5"/>
<sequence length="83" mass="9390">MGSRVHPRSTKSQKKAESEELPPPHGKSTLIRFNEYTDQLSPNSAEYILPLRTIQPTIRTILSPCGSWFGAQSHLFSSSYSRR</sequence>
<comment type="caution">
    <text evidence="2">The sequence shown here is derived from an EMBL/GenBank/DDBJ whole genome shotgun (WGS) entry which is preliminary data.</text>
</comment>
<accession>A0A5B0NFV5</accession>
<proteinExistence type="predicted"/>
<name>A0A5B0NFV5_PUCGR</name>
<keyword evidence="3" id="KW-1185">Reference proteome</keyword>